<dbReference type="OrthoDB" id="5578329at2759"/>
<sequence length="115" mass="12810">MTAANVLGDRDANVRITASPEKEKPKSMEYHRQMLQTRLDEKKPQQFVSPSDAIMSPATKKLSAHRGRNILKNSKPKTLFMQTSSKNHKAAKDVAAFDDIPKDSSKGDESETKPV</sequence>
<gene>
    <name evidence="2" type="ORF">DM02DRAFT_612696</name>
</gene>
<protein>
    <recommendedName>
        <fullName evidence="4">Spo12-like protein</fullName>
    </recommendedName>
</protein>
<reference evidence="2 3" key="1">
    <citation type="journal article" date="2018" name="Sci. Rep.">
        <title>Comparative genomics provides insights into the lifestyle and reveals functional heterogeneity of dark septate endophytic fungi.</title>
        <authorList>
            <person name="Knapp D.G."/>
            <person name="Nemeth J.B."/>
            <person name="Barry K."/>
            <person name="Hainaut M."/>
            <person name="Henrissat B."/>
            <person name="Johnson J."/>
            <person name="Kuo A."/>
            <person name="Lim J.H.P."/>
            <person name="Lipzen A."/>
            <person name="Nolan M."/>
            <person name="Ohm R.A."/>
            <person name="Tamas L."/>
            <person name="Grigoriev I.V."/>
            <person name="Spatafora J.W."/>
            <person name="Nagy L.G."/>
            <person name="Kovacs G.M."/>
        </authorList>
    </citation>
    <scope>NUCLEOTIDE SEQUENCE [LARGE SCALE GENOMIC DNA]</scope>
    <source>
        <strain evidence="2 3">DSE2036</strain>
    </source>
</reference>
<keyword evidence="3" id="KW-1185">Reference proteome</keyword>
<evidence type="ECO:0000313" key="2">
    <source>
        <dbReference type="EMBL" id="PVI02713.1"/>
    </source>
</evidence>
<evidence type="ECO:0000256" key="1">
    <source>
        <dbReference type="SAM" id="MobiDB-lite"/>
    </source>
</evidence>
<accession>A0A2V1DWI5</accession>
<feature type="region of interest" description="Disordered" evidence="1">
    <location>
        <begin position="1"/>
        <end position="28"/>
    </location>
</feature>
<feature type="compositionally biased region" description="Basic and acidic residues" evidence="1">
    <location>
        <begin position="99"/>
        <end position="115"/>
    </location>
</feature>
<name>A0A2V1DWI5_9PLEO</name>
<organism evidence="2 3">
    <name type="scientific">Periconia macrospinosa</name>
    <dbReference type="NCBI Taxonomy" id="97972"/>
    <lineage>
        <taxon>Eukaryota</taxon>
        <taxon>Fungi</taxon>
        <taxon>Dikarya</taxon>
        <taxon>Ascomycota</taxon>
        <taxon>Pezizomycotina</taxon>
        <taxon>Dothideomycetes</taxon>
        <taxon>Pleosporomycetidae</taxon>
        <taxon>Pleosporales</taxon>
        <taxon>Massarineae</taxon>
        <taxon>Periconiaceae</taxon>
        <taxon>Periconia</taxon>
    </lineage>
</organism>
<dbReference type="Pfam" id="PF05032">
    <property type="entry name" value="Spo12"/>
    <property type="match status" value="1"/>
</dbReference>
<dbReference type="Proteomes" id="UP000244855">
    <property type="component" value="Unassembled WGS sequence"/>
</dbReference>
<dbReference type="InterPro" id="IPR007727">
    <property type="entry name" value="Spo12"/>
</dbReference>
<dbReference type="STRING" id="97972.A0A2V1DWI5"/>
<evidence type="ECO:0000313" key="3">
    <source>
        <dbReference type="Proteomes" id="UP000244855"/>
    </source>
</evidence>
<feature type="region of interest" description="Disordered" evidence="1">
    <location>
        <begin position="84"/>
        <end position="115"/>
    </location>
</feature>
<dbReference type="EMBL" id="KZ805339">
    <property type="protein sequence ID" value="PVI02713.1"/>
    <property type="molecule type" value="Genomic_DNA"/>
</dbReference>
<evidence type="ECO:0008006" key="4">
    <source>
        <dbReference type="Google" id="ProtNLM"/>
    </source>
</evidence>
<dbReference type="AlphaFoldDB" id="A0A2V1DWI5"/>
<proteinExistence type="predicted"/>